<dbReference type="PANTHER" id="PTHR33203:SF44">
    <property type="entry name" value="OLEOSIN 20.3 KDA"/>
    <property type="match status" value="1"/>
</dbReference>
<sequence>MAEHHQHHGESATSHLSEKGPTTSQILTVVSLVPVGGFLLTVSGLTLAGTLIGLAVSAPLFVIFSPVIVPAFLAFALAVTGFLTAGVFGVTALSSVTWLLSYLRRMREGTPEHMERRVLDTAGRVGERTR</sequence>
<comment type="similarity">
    <text evidence="4">Belongs to the oleosin family.</text>
</comment>
<comment type="subcellular location">
    <subcellularLocation>
        <location evidence="3">Lipid droplet</location>
    </subcellularLocation>
    <subcellularLocation>
        <location evidence="2">Membrane</location>
        <topology evidence="2">Multi-pass membrane protein</topology>
    </subcellularLocation>
</comment>
<evidence type="ECO:0000256" key="7">
    <source>
        <dbReference type="ARBA" id="ARBA00022989"/>
    </source>
</evidence>
<organism evidence="11 12">
    <name type="scientific">Striga asiatica</name>
    <name type="common">Asiatic witchweed</name>
    <name type="synonym">Buchnera asiatica</name>
    <dbReference type="NCBI Taxonomy" id="4170"/>
    <lineage>
        <taxon>Eukaryota</taxon>
        <taxon>Viridiplantae</taxon>
        <taxon>Streptophyta</taxon>
        <taxon>Embryophyta</taxon>
        <taxon>Tracheophyta</taxon>
        <taxon>Spermatophyta</taxon>
        <taxon>Magnoliopsida</taxon>
        <taxon>eudicotyledons</taxon>
        <taxon>Gunneridae</taxon>
        <taxon>Pentapetalae</taxon>
        <taxon>asterids</taxon>
        <taxon>lamiids</taxon>
        <taxon>Lamiales</taxon>
        <taxon>Orobanchaceae</taxon>
        <taxon>Buchnereae</taxon>
        <taxon>Striga</taxon>
    </lineage>
</organism>
<evidence type="ECO:0000313" key="12">
    <source>
        <dbReference type="Proteomes" id="UP000325081"/>
    </source>
</evidence>
<feature type="transmembrane region" description="Helical" evidence="10">
    <location>
        <begin position="26"/>
        <end position="48"/>
    </location>
</feature>
<keyword evidence="6 10" id="KW-0812">Transmembrane</keyword>
<dbReference type="PANTHER" id="PTHR33203">
    <property type="entry name" value="OLEOSIN"/>
    <property type="match status" value="1"/>
</dbReference>
<proteinExistence type="inferred from homology"/>
<protein>
    <submittedName>
        <fullName evidence="11">Oleosin</fullName>
    </submittedName>
</protein>
<evidence type="ECO:0000313" key="11">
    <source>
        <dbReference type="EMBL" id="GER38490.1"/>
    </source>
</evidence>
<comment type="caution">
    <text evidence="11">The sequence shown here is derived from an EMBL/GenBank/DDBJ whole genome shotgun (WGS) entry which is preliminary data.</text>
</comment>
<accession>A0A5A7Q051</accession>
<dbReference type="EMBL" id="BKCP01005516">
    <property type="protein sequence ID" value="GER38490.1"/>
    <property type="molecule type" value="Genomic_DNA"/>
</dbReference>
<reference evidence="12" key="1">
    <citation type="journal article" date="2019" name="Curr. Biol.">
        <title>Genome Sequence of Striga asiatica Provides Insight into the Evolution of Plant Parasitism.</title>
        <authorList>
            <person name="Yoshida S."/>
            <person name="Kim S."/>
            <person name="Wafula E.K."/>
            <person name="Tanskanen J."/>
            <person name="Kim Y.M."/>
            <person name="Honaas L."/>
            <person name="Yang Z."/>
            <person name="Spallek T."/>
            <person name="Conn C.E."/>
            <person name="Ichihashi Y."/>
            <person name="Cheong K."/>
            <person name="Cui S."/>
            <person name="Der J.P."/>
            <person name="Gundlach H."/>
            <person name="Jiao Y."/>
            <person name="Hori C."/>
            <person name="Ishida J.K."/>
            <person name="Kasahara H."/>
            <person name="Kiba T."/>
            <person name="Kim M.S."/>
            <person name="Koo N."/>
            <person name="Laohavisit A."/>
            <person name="Lee Y.H."/>
            <person name="Lumba S."/>
            <person name="McCourt P."/>
            <person name="Mortimer J.C."/>
            <person name="Mutuku J.M."/>
            <person name="Nomura T."/>
            <person name="Sasaki-Sekimoto Y."/>
            <person name="Seto Y."/>
            <person name="Wang Y."/>
            <person name="Wakatake T."/>
            <person name="Sakakibara H."/>
            <person name="Demura T."/>
            <person name="Yamaguchi S."/>
            <person name="Yoneyama K."/>
            <person name="Manabe R.I."/>
            <person name="Nelson D.C."/>
            <person name="Schulman A.H."/>
            <person name="Timko M.P."/>
            <person name="dePamphilis C.W."/>
            <person name="Choi D."/>
            <person name="Shirasu K."/>
        </authorList>
    </citation>
    <scope>NUCLEOTIDE SEQUENCE [LARGE SCALE GENOMIC DNA]</scope>
    <source>
        <strain evidence="12">cv. UVA1</strain>
    </source>
</reference>
<evidence type="ECO:0000256" key="9">
    <source>
        <dbReference type="SAM" id="MobiDB-lite"/>
    </source>
</evidence>
<keyword evidence="7 10" id="KW-1133">Transmembrane helix</keyword>
<feature type="transmembrane region" description="Helical" evidence="10">
    <location>
        <begin position="60"/>
        <end position="79"/>
    </location>
</feature>
<dbReference type="AlphaFoldDB" id="A0A5A7Q051"/>
<dbReference type="Pfam" id="PF01277">
    <property type="entry name" value="Oleosin"/>
    <property type="match status" value="1"/>
</dbReference>
<gene>
    <name evidence="11" type="ORF">STAS_15004</name>
</gene>
<dbReference type="GO" id="GO:0050826">
    <property type="term" value="P:response to freezing"/>
    <property type="evidence" value="ECO:0007669"/>
    <property type="project" value="TreeGrafter"/>
</dbReference>
<feature type="region of interest" description="Disordered" evidence="9">
    <location>
        <begin position="1"/>
        <end position="20"/>
    </location>
</feature>
<dbReference type="InterPro" id="IPR000136">
    <property type="entry name" value="Oleosin"/>
</dbReference>
<evidence type="ECO:0000256" key="5">
    <source>
        <dbReference type="ARBA" id="ARBA00022677"/>
    </source>
</evidence>
<dbReference type="GO" id="GO:0012511">
    <property type="term" value="C:monolayer-surrounded lipid storage body"/>
    <property type="evidence" value="ECO:0007669"/>
    <property type="project" value="InterPro"/>
</dbReference>
<keyword evidence="5" id="KW-0551">Lipid droplet</keyword>
<keyword evidence="8 10" id="KW-0472">Membrane</keyword>
<feature type="transmembrane region" description="Helical" evidence="10">
    <location>
        <begin position="85"/>
        <end position="103"/>
    </location>
</feature>
<evidence type="ECO:0000256" key="3">
    <source>
        <dbReference type="ARBA" id="ARBA00004502"/>
    </source>
</evidence>
<evidence type="ECO:0000256" key="2">
    <source>
        <dbReference type="ARBA" id="ARBA00004141"/>
    </source>
</evidence>
<evidence type="ECO:0000256" key="6">
    <source>
        <dbReference type="ARBA" id="ARBA00022692"/>
    </source>
</evidence>
<dbReference type="GO" id="GO:0016020">
    <property type="term" value="C:membrane"/>
    <property type="evidence" value="ECO:0007669"/>
    <property type="project" value="UniProtKB-SubCell"/>
</dbReference>
<name>A0A5A7Q051_STRAF</name>
<comment type="function">
    <text evidence="1">May have a structural role to stabilize the lipid body during desiccation of the seed by preventing coalescence of the oil. Probably interacts with both lipid and phospholipid moieties of lipid bodies. May also provide recognition signals for specific lipase anchorage in lipolysis during seedling growth.</text>
</comment>
<evidence type="ECO:0000256" key="8">
    <source>
        <dbReference type="ARBA" id="ARBA00023136"/>
    </source>
</evidence>
<evidence type="ECO:0000256" key="4">
    <source>
        <dbReference type="ARBA" id="ARBA00010858"/>
    </source>
</evidence>
<dbReference type="Proteomes" id="UP000325081">
    <property type="component" value="Unassembled WGS sequence"/>
</dbReference>
<dbReference type="OrthoDB" id="1929188at2759"/>
<evidence type="ECO:0000256" key="1">
    <source>
        <dbReference type="ARBA" id="ARBA00002582"/>
    </source>
</evidence>
<dbReference type="GO" id="GO:0019915">
    <property type="term" value="P:lipid storage"/>
    <property type="evidence" value="ECO:0007669"/>
    <property type="project" value="TreeGrafter"/>
</dbReference>
<dbReference type="GO" id="GO:0010344">
    <property type="term" value="P:seed oilbody biogenesis"/>
    <property type="evidence" value="ECO:0007669"/>
    <property type="project" value="TreeGrafter"/>
</dbReference>
<feature type="compositionally biased region" description="Polar residues" evidence="9">
    <location>
        <begin position="11"/>
        <end position="20"/>
    </location>
</feature>
<evidence type="ECO:0000256" key="10">
    <source>
        <dbReference type="SAM" id="Phobius"/>
    </source>
</evidence>
<keyword evidence="12" id="KW-1185">Reference proteome</keyword>
<feature type="compositionally biased region" description="Basic and acidic residues" evidence="9">
    <location>
        <begin position="1"/>
        <end position="10"/>
    </location>
</feature>